<feature type="region of interest" description="Disordered" evidence="2">
    <location>
        <begin position="528"/>
        <end position="550"/>
    </location>
</feature>
<feature type="compositionally biased region" description="Basic residues" evidence="2">
    <location>
        <begin position="1"/>
        <end position="10"/>
    </location>
</feature>
<feature type="compositionally biased region" description="Polar residues" evidence="2">
    <location>
        <begin position="398"/>
        <end position="419"/>
    </location>
</feature>
<feature type="region of interest" description="Disordered" evidence="2">
    <location>
        <begin position="858"/>
        <end position="895"/>
    </location>
</feature>
<evidence type="ECO:0000256" key="2">
    <source>
        <dbReference type="SAM" id="MobiDB-lite"/>
    </source>
</evidence>
<organism evidence="3 4">
    <name type="scientific">Blattamonas nauphoetae</name>
    <dbReference type="NCBI Taxonomy" id="2049346"/>
    <lineage>
        <taxon>Eukaryota</taxon>
        <taxon>Metamonada</taxon>
        <taxon>Preaxostyla</taxon>
        <taxon>Oxymonadida</taxon>
        <taxon>Blattamonas</taxon>
    </lineage>
</organism>
<gene>
    <name evidence="3" type="ORF">BLNAU_724</name>
</gene>
<name>A0ABQ9YKC6_9EUKA</name>
<evidence type="ECO:0000256" key="1">
    <source>
        <dbReference type="SAM" id="Coils"/>
    </source>
</evidence>
<feature type="region of interest" description="Disordered" evidence="2">
    <location>
        <begin position="360"/>
        <end position="441"/>
    </location>
</feature>
<feature type="coiled-coil region" evidence="1">
    <location>
        <begin position="939"/>
        <end position="966"/>
    </location>
</feature>
<feature type="compositionally biased region" description="Low complexity" evidence="2">
    <location>
        <begin position="215"/>
        <end position="226"/>
    </location>
</feature>
<evidence type="ECO:0000313" key="4">
    <source>
        <dbReference type="Proteomes" id="UP001281761"/>
    </source>
</evidence>
<dbReference type="EMBL" id="JARBJD010000003">
    <property type="protein sequence ID" value="KAK2964193.1"/>
    <property type="molecule type" value="Genomic_DNA"/>
</dbReference>
<keyword evidence="4" id="KW-1185">Reference proteome</keyword>
<feature type="compositionally biased region" description="Polar residues" evidence="2">
    <location>
        <begin position="376"/>
        <end position="391"/>
    </location>
</feature>
<feature type="region of interest" description="Disordered" evidence="2">
    <location>
        <begin position="1"/>
        <end position="36"/>
    </location>
</feature>
<feature type="compositionally biased region" description="Basic residues" evidence="2">
    <location>
        <begin position="227"/>
        <end position="242"/>
    </location>
</feature>
<protein>
    <submittedName>
        <fullName evidence="3">Uncharacterized protein</fullName>
    </submittedName>
</protein>
<keyword evidence="1" id="KW-0175">Coiled coil</keyword>
<dbReference type="Proteomes" id="UP001281761">
    <property type="component" value="Unassembled WGS sequence"/>
</dbReference>
<feature type="region of interest" description="Disordered" evidence="2">
    <location>
        <begin position="215"/>
        <end position="312"/>
    </location>
</feature>
<comment type="caution">
    <text evidence="3">The sequence shown here is derived from an EMBL/GenBank/DDBJ whole genome shotgun (WGS) entry which is preliminary data.</text>
</comment>
<sequence>MSPPKKRKRERCTSSSASKTHIFDKNTQSKRKDQSFSTTLPLVQKINTSAPQHQPPFYPLRLPPLVLIPSTNPHPSRSIHTQTTSTSTSPSTSIPVLPPTSSVSVIAPSSSIPILPPTSSVSVIAPSSSIPILPPTSSVSVIAPSSSIPILPPTSSVSVIAPSSSIPILPPTSSVSVIAPSSSIPILPPTSSVSVLQPSSSIPVLPPTSSIPVLPPSLSVHTPTHPLHTHSPRKPKHTKKAPTHTPTPMRRRQSKKPRTVDKDKIRITRNQMRKELKDSRKASKPRRRTGLKEKYSRILSPPREAKSTRTSQSVRMLIQKVFGGVVEPAVERTPEEADEKKVSSSWSDFLSDLEEEALVREERGQNRLSEEAANNRGESQIPNEGSTQNQLIEHETQSSESDPFSQISSHSNLGVSALSTPPPIVIPPNTIQGPSLTREEEEKLREEIRLTEGERIRKELEQKIRKEIESEIIEANLIQRMKDEQERNRMLAEMKKLEEEKKAMEDLIRKGELSVSTKTNRVTFADESGREMREQEEKPHVPLPITLPGDGSAMEGMMKDGEDESSLVKGRSAAYPGVPKDESIDGQFDEEQMYRILKHTISRNTLNPLLLNLQHQRSVQQGKYPKKKKKKENENVWVKVVDIVSGETEMRGEYTLRHTQQDIPEDTPPHLEDGDELSIEKNSLHSEEGQNVLTETLPQQKILPFLSATSSISYANSVQSQGGSQRHSFHTHNTISPVIWESNLRAGAWFDTGEQVELYEQSALQMQQRRAERMNRSTRRKKQLPDTSLVDDNSMPPLPNPIPLSLVVSPPPPEDSGVDPLSTLSHPFIPNHVYRAVAKQAPTLTKLKNILTSVTSSTALHSKAQQQERRKREAFPSSSPPLTPPLMSSTAPVSESQNAMSVLHLYAKKTVQTTPVPTAKSKGQDLTIEGVSPTVAAVYREQMTLREEQEKAKEREEREKVFAVKKRKGYDAIRKMDLDCETIRKKMTMTSVDDLMKEMKAFKRRGHG</sequence>
<feature type="compositionally biased region" description="Basic and acidic residues" evidence="2">
    <location>
        <begin position="528"/>
        <end position="540"/>
    </location>
</feature>
<feature type="compositionally biased region" description="Low complexity" evidence="2">
    <location>
        <begin position="76"/>
        <end position="96"/>
    </location>
</feature>
<feature type="region of interest" description="Disordered" evidence="2">
    <location>
        <begin position="68"/>
        <end position="96"/>
    </location>
</feature>
<feature type="coiled-coil region" evidence="1">
    <location>
        <begin position="480"/>
        <end position="514"/>
    </location>
</feature>
<feature type="compositionally biased region" description="Basic and acidic residues" evidence="2">
    <location>
        <begin position="360"/>
        <end position="370"/>
    </location>
</feature>
<accession>A0ABQ9YKC6</accession>
<evidence type="ECO:0000313" key="3">
    <source>
        <dbReference type="EMBL" id="KAK2964193.1"/>
    </source>
</evidence>
<reference evidence="3 4" key="1">
    <citation type="journal article" date="2022" name="bioRxiv">
        <title>Genomics of Preaxostyla Flagellates Illuminates Evolutionary Transitions and the Path Towards Mitochondrial Loss.</title>
        <authorList>
            <person name="Novak L.V.F."/>
            <person name="Treitli S.C."/>
            <person name="Pyrih J."/>
            <person name="Halakuc P."/>
            <person name="Pipaliya S.V."/>
            <person name="Vacek V."/>
            <person name="Brzon O."/>
            <person name="Soukal P."/>
            <person name="Eme L."/>
            <person name="Dacks J.B."/>
            <person name="Karnkowska A."/>
            <person name="Elias M."/>
            <person name="Hampl V."/>
        </authorList>
    </citation>
    <scope>NUCLEOTIDE SEQUENCE [LARGE SCALE GENOMIC DNA]</scope>
    <source>
        <strain evidence="3">NAU3</strain>
        <tissue evidence="3">Gut</tissue>
    </source>
</reference>
<feature type="compositionally biased region" description="Basic and acidic residues" evidence="2">
    <location>
        <begin position="258"/>
        <end position="281"/>
    </location>
</feature>
<feature type="region of interest" description="Disordered" evidence="2">
    <location>
        <begin position="769"/>
        <end position="798"/>
    </location>
</feature>
<proteinExistence type="predicted"/>